<feature type="region of interest" description="Disordered" evidence="7">
    <location>
        <begin position="190"/>
        <end position="209"/>
    </location>
</feature>
<feature type="compositionally biased region" description="Polar residues" evidence="7">
    <location>
        <begin position="1589"/>
        <end position="1606"/>
    </location>
</feature>
<dbReference type="InterPro" id="IPR001965">
    <property type="entry name" value="Znf_PHD"/>
</dbReference>
<keyword evidence="5" id="KW-0862">Zinc</keyword>
<evidence type="ECO:0000256" key="4">
    <source>
        <dbReference type="ARBA" id="ARBA00022801"/>
    </source>
</evidence>
<dbReference type="PROSITE" id="PS50013">
    <property type="entry name" value="CHROMO_2"/>
    <property type="match status" value="1"/>
</dbReference>
<dbReference type="Pfam" id="PF00176">
    <property type="entry name" value="SNF2-rel_dom"/>
    <property type="match status" value="1"/>
</dbReference>
<dbReference type="InterPro" id="IPR001650">
    <property type="entry name" value="Helicase_C-like"/>
</dbReference>
<keyword evidence="3" id="KW-0863">Zinc-finger</keyword>
<dbReference type="Gene3D" id="3.40.50.10810">
    <property type="entry name" value="Tandem AAA-ATPase domain"/>
    <property type="match status" value="1"/>
</dbReference>
<feature type="region of interest" description="Disordered" evidence="7">
    <location>
        <begin position="2290"/>
        <end position="2347"/>
    </location>
</feature>
<dbReference type="PROSITE" id="PS51192">
    <property type="entry name" value="HELICASE_ATP_BIND_1"/>
    <property type="match status" value="1"/>
</dbReference>
<feature type="compositionally biased region" description="Low complexity" evidence="7">
    <location>
        <begin position="2302"/>
        <end position="2312"/>
    </location>
</feature>
<dbReference type="PANTHER" id="PTHR35116:SF2">
    <property type="entry name" value="ATP-DEPENDENT HELICASE FAMILY PROTEIN-RELATED"/>
    <property type="match status" value="1"/>
</dbReference>
<feature type="compositionally biased region" description="Polar residues" evidence="7">
    <location>
        <begin position="64"/>
        <end position="74"/>
    </location>
</feature>
<dbReference type="InterPro" id="IPR000330">
    <property type="entry name" value="SNF2_N"/>
</dbReference>
<feature type="region of interest" description="Disordered" evidence="7">
    <location>
        <begin position="1217"/>
        <end position="1240"/>
    </location>
</feature>
<feature type="compositionally biased region" description="Polar residues" evidence="7">
    <location>
        <begin position="2513"/>
        <end position="2532"/>
    </location>
</feature>
<evidence type="ECO:0000313" key="11">
    <source>
        <dbReference type="EMBL" id="KAJ4822288.1"/>
    </source>
</evidence>
<sequence>MGNLGSGAKQEGKGEESSDSKEGEKGLRRSSRFPMNNSPGPSGAIRSEQSPATTPEGRRKSPRLDNTQETTTLLRRSERGKNQSSPTAPLFPMKKKQKEKSVQQLNQETEIIDSGKRWDARAYRAIFKGRPNKLGTTTGRSMRKLDRGNSGNGRGDASEEIDSRDDRGESDEESLRGDCAGEDSEKLLAASNAKESKPGETNAEDSLQHPSQMHELLEESQHPHDRDGRKESVDDDRVLLSSNMTSHKLPNDVAERDKEVLQPRCLDHMHKGMSESETGLKSGCTVLPSKRKRDAVQVDFDTTAIASEEDIHISNSDARTSSGGCKSNNLVDPCSTCFKRPRVNHSAKQQEFCSCNSQSDQDVTDTCLATHRDRRVVEASENQGLAERCMDDMQDKDSCVDYLSDGCQNICLICKLGGKLLYVSVLAYVKFVSCLGLGMRCCYGKGCKRSYHLSCLDPYLKDVALGIWHCLPCVKKRMEVGPCEGVDSIWDAREVEVSDDNGLRRERQLFVKYKGLSHVHNQWVPETQLLLEAPSLVAEFNQKNQVKKWRQEWSVPHRLLLRRLLISPKQDDDCRSGHVGDIVDCHHEWLVKWCGLDYEHATWELETASFMKLPDVQNLKKDYVKRRKKFEGARLVSTIDKNSATKNRPLASRLLEFDNKYPNSGNNLYAYWQKQQSVVLDDQERKMKAISFILSLSSNVSSPFLIISSTSSLHSWDDELFRLAPSVYTVVYHGNRGVRESIRALEFAEESGGVMFQVLVTSPEIVIQDLNLFKSIKWEAMIVDECHEPQMHMHFEQFKLVRSEMRLLLVDAQLKDGIAEHLLSLLDCHSNMSGDQGLVSNSIHKIRNPKERLSKYIANGCKSDSSQFTEYWVPVKLSHMQLEQYCATLINHSHSLCSFSKDLVSSLQDALISTRKCCDHPYIMDPSLQVLLTKDVKDVNILDVGIKASGKLQLLNAMLSGIERRGRRVLVLFQSSLGCGKDNLGDILDDFVRQRFGQDSYERIDGGVTPARKTAALKNFNNQKERFVFLLETRACSSAIKLSSVDTVIIYGSDWSPMNDLRNLQKLGFESQQITVFRLYSMCTVEEKVLILSAQNKTLDSSLHNINRGTSHRLLMWGASYLFNRLAEFHCDNIPASSGDTLPEDSLLEDAIQEFSTILHQNGNTSTVKNSVILKVNQCRANYSTSSSLPGERKVELTDEELPQMFWKKLLEGKKPQWKYSSGSSQRSRKRVQHPDDSSKKVAAEFDEVVKKRKKLANNNIGPPSVKPALIGTFGASTHSILQQQPSAGGPSDIVHAGRASVSPYLGDKLLEATELNMVKFNGKSNLHDFENGLYLHLRQEMTKLCEVLQLPEDLKDMVERFLEFVMNNYQVNSEPVTIFQAFQISVCWTAASLLKHELDHTESLALAKQHLDFACKKEEADHIYSLLKGLKQMFLHHTGSTGMACSSGTAYLSQNDVEKGIKEIEKKCNKKMNKLLQKYQELKEELNRKYEEEMAKLELRKRGEEVVIRIQHNSSIGTDKLKLLDIEYEKKYVELKCQIEMQLKNIEEMQLAAMNKVQEKKDRWIQEVKSWGKSELSNKLPSIDSGRCQENTKTSSGELVPQQSHSLHDGDDLLKVADTVSSNEDGVDILPRACSQSISEHVLGGATDAILVMEAPSGVPQTVNSADGVENIASRASFCEKQASEAEIRLVASGGFSSHDGLEKNIGGSPEELDTNESAFMPPNREFSTVVSEIVQSSDGIASLNPPSKEQAPDECASHIHGVKPLVEIAEATATQALNGSISTERNETHAIMSTMAPETDCREGKVSTISDSGSDKDARGEQKILSEGLETSPVEVGDNANTLVNHVSHCLDESALNRPQHGSVSSEAPEIAFTGRQQAVESGELQDGTGRLDKNVENQDDQFVYATTGVNELVGEVPSRESSGRENGAVCVTASCSVGGEQHDREVPSQIFEHAPGEVVGLEIAQRESDGLCDDDTGSYKADGAGLMVDQDSHPQELLSASENELPLLTASTELDNRVAQVVGEASENEFPLLTTSTGLENRVAQSIGDQNALQQADISTTHPGGIQSDTDASIQHMLAMVVPATDPCSSTDALIIASAGGTEPQPTIQMGDQADQADLEPVASSLQDVSTEVLLTEPGTCVSDTRTLPVCSGANVPPAQTSSSVQMPSLLSGDPLQNELERIQKEKDQRISIHEDMKLRLKLDCEKEIQDAIAQIRAKYESKYQDLESEFIDKNKELDSNHNKVLMNKILAEAFRSKCMDIKASSAPGKQQEMASTFVQQLLRLSSQPTAQRPPRATGLSSSNSLGSLQTIATTPPPRLAVQKATAASSTPSRPPHISSFLPAGSSFQVGSEIRAPAPHIGSVLPATSNLQVGSGIRAPAPHLQPFRTPTLMPATGLSSFPLGVPSQQVHGNFPTATAAAAAATTTTAAATTTTAAAATVTAATNTVPAQQLPSPLPPCGHESGLHNRADRSALLQPVSIASQSVNMTVDVDNLTKRNPFLSSLPLVTDSVSNSDPQVPDSVSNSDPQVPSELGLSTSMVNTSVVNTVAGDVVCLSDDD</sequence>
<feature type="coiled-coil region" evidence="6">
    <location>
        <begin position="1466"/>
        <end position="1508"/>
    </location>
</feature>
<keyword evidence="12" id="KW-1185">Reference proteome</keyword>
<name>A0A9Q0EZC9_9ROSI</name>
<gene>
    <name evidence="11" type="ORF">Tsubulata_006393</name>
</gene>
<dbReference type="SUPFAM" id="SSF54160">
    <property type="entry name" value="Chromo domain-like"/>
    <property type="match status" value="2"/>
</dbReference>
<dbReference type="InterPro" id="IPR013083">
    <property type="entry name" value="Znf_RING/FYVE/PHD"/>
</dbReference>
<feature type="region of interest" description="Disordered" evidence="7">
    <location>
        <begin position="125"/>
        <end position="183"/>
    </location>
</feature>
<evidence type="ECO:0000256" key="6">
    <source>
        <dbReference type="SAM" id="Coils"/>
    </source>
</evidence>
<feature type="domain" description="Chromo" evidence="8">
    <location>
        <begin position="484"/>
        <end position="552"/>
    </location>
</feature>
<comment type="caution">
    <text evidence="11">The sequence shown here is derived from an EMBL/GenBank/DDBJ whole genome shotgun (WGS) entry which is preliminary data.</text>
</comment>
<dbReference type="PROSITE" id="PS51194">
    <property type="entry name" value="HELICASE_CTER"/>
    <property type="match status" value="1"/>
</dbReference>
<feature type="domain" description="Helicase ATP-binding" evidence="9">
    <location>
        <begin position="669"/>
        <end position="832"/>
    </location>
</feature>
<organism evidence="11 12">
    <name type="scientific">Turnera subulata</name>
    <dbReference type="NCBI Taxonomy" id="218843"/>
    <lineage>
        <taxon>Eukaryota</taxon>
        <taxon>Viridiplantae</taxon>
        <taxon>Streptophyta</taxon>
        <taxon>Embryophyta</taxon>
        <taxon>Tracheophyta</taxon>
        <taxon>Spermatophyta</taxon>
        <taxon>Magnoliopsida</taxon>
        <taxon>eudicotyledons</taxon>
        <taxon>Gunneridae</taxon>
        <taxon>Pentapetalae</taxon>
        <taxon>rosids</taxon>
        <taxon>fabids</taxon>
        <taxon>Malpighiales</taxon>
        <taxon>Passifloraceae</taxon>
        <taxon>Turnera</taxon>
    </lineage>
</organism>
<evidence type="ECO:0000256" key="7">
    <source>
        <dbReference type="SAM" id="MobiDB-lite"/>
    </source>
</evidence>
<evidence type="ECO:0000313" key="12">
    <source>
        <dbReference type="Proteomes" id="UP001141552"/>
    </source>
</evidence>
<feature type="region of interest" description="Disordered" evidence="7">
    <location>
        <begin position="1582"/>
        <end position="1609"/>
    </location>
</feature>
<dbReference type="InterPro" id="IPR000953">
    <property type="entry name" value="Chromo/chromo_shadow_dom"/>
</dbReference>
<accession>A0A9Q0EZC9</accession>
<dbReference type="InterPro" id="IPR016197">
    <property type="entry name" value="Chromo-like_dom_sf"/>
</dbReference>
<dbReference type="Pfam" id="PF00271">
    <property type="entry name" value="Helicase_C"/>
    <property type="match status" value="1"/>
</dbReference>
<evidence type="ECO:0000259" key="10">
    <source>
        <dbReference type="PROSITE" id="PS51194"/>
    </source>
</evidence>
<keyword evidence="1" id="KW-0479">Metal-binding</keyword>
<dbReference type="Gene3D" id="3.40.50.300">
    <property type="entry name" value="P-loop containing nucleotide triphosphate hydrolases"/>
    <property type="match status" value="1"/>
</dbReference>
<dbReference type="GO" id="GO:0005524">
    <property type="term" value="F:ATP binding"/>
    <property type="evidence" value="ECO:0007669"/>
    <property type="project" value="InterPro"/>
</dbReference>
<evidence type="ECO:0000259" key="8">
    <source>
        <dbReference type="PROSITE" id="PS50013"/>
    </source>
</evidence>
<dbReference type="EMBL" id="JAKUCV010007712">
    <property type="protein sequence ID" value="KAJ4822288.1"/>
    <property type="molecule type" value="Genomic_DNA"/>
</dbReference>
<dbReference type="Gene3D" id="6.10.250.1310">
    <property type="match status" value="1"/>
</dbReference>
<dbReference type="Gene3D" id="3.30.40.10">
    <property type="entry name" value="Zinc/RING finger domain, C3HC4 (zinc finger)"/>
    <property type="match status" value="1"/>
</dbReference>
<feature type="region of interest" description="Disordered" evidence="7">
    <location>
        <begin position="2512"/>
        <end position="2536"/>
    </location>
</feature>
<feature type="compositionally biased region" description="Acidic residues" evidence="7">
    <location>
        <begin position="158"/>
        <end position="172"/>
    </location>
</feature>
<dbReference type="SMART" id="SM00298">
    <property type="entry name" value="CHROMO"/>
    <property type="match status" value="2"/>
</dbReference>
<dbReference type="PANTHER" id="PTHR35116">
    <property type="entry name" value="HELICASE PROTEIN MOM1"/>
    <property type="match status" value="1"/>
</dbReference>
<reference evidence="11" key="1">
    <citation type="submission" date="2022-02" db="EMBL/GenBank/DDBJ databases">
        <authorList>
            <person name="Henning P.M."/>
            <person name="McCubbin A.G."/>
            <person name="Shore J.S."/>
        </authorList>
    </citation>
    <scope>NUCLEOTIDE SEQUENCE</scope>
    <source>
        <strain evidence="11">F60SS</strain>
        <tissue evidence="11">Leaves</tissue>
    </source>
</reference>
<dbReference type="InterPro" id="IPR039322">
    <property type="entry name" value="MOM1"/>
</dbReference>
<dbReference type="InterPro" id="IPR027417">
    <property type="entry name" value="P-loop_NTPase"/>
</dbReference>
<feature type="domain" description="Helicase C-terminal" evidence="10">
    <location>
        <begin position="954"/>
        <end position="1114"/>
    </location>
</feature>
<evidence type="ECO:0000256" key="3">
    <source>
        <dbReference type="ARBA" id="ARBA00022771"/>
    </source>
</evidence>
<protein>
    <recommendedName>
        <fullName evidence="13">Helicase protein MOM1</fullName>
    </recommendedName>
</protein>
<feature type="compositionally biased region" description="Basic and acidic residues" evidence="7">
    <location>
        <begin position="10"/>
        <end position="27"/>
    </location>
</feature>
<dbReference type="GO" id="GO:0016787">
    <property type="term" value="F:hydrolase activity"/>
    <property type="evidence" value="ECO:0007669"/>
    <property type="project" value="UniProtKB-KW"/>
</dbReference>
<dbReference type="Gene3D" id="2.40.50.40">
    <property type="match status" value="2"/>
</dbReference>
<feature type="region of interest" description="Disordered" evidence="7">
    <location>
        <begin position="1799"/>
        <end position="1821"/>
    </location>
</feature>
<evidence type="ECO:0008006" key="13">
    <source>
        <dbReference type="Google" id="ProtNLM"/>
    </source>
</evidence>
<feature type="region of interest" description="Disordered" evidence="7">
    <location>
        <begin position="1"/>
        <end position="108"/>
    </location>
</feature>
<dbReference type="SMART" id="SM00249">
    <property type="entry name" value="PHD"/>
    <property type="match status" value="1"/>
</dbReference>
<dbReference type="InterPro" id="IPR056882">
    <property type="entry name" value="MOM1_dom"/>
</dbReference>
<dbReference type="InterPro" id="IPR014001">
    <property type="entry name" value="Helicase_ATP-bd"/>
</dbReference>
<dbReference type="OrthoDB" id="885191at2759"/>
<dbReference type="CDD" id="cd18793">
    <property type="entry name" value="SF2_C_SNF"/>
    <property type="match status" value="1"/>
</dbReference>
<dbReference type="Pfam" id="PF25029">
    <property type="entry name" value="MOM1"/>
    <property type="match status" value="1"/>
</dbReference>
<dbReference type="InterPro" id="IPR049730">
    <property type="entry name" value="SNF2/RAD54-like_C"/>
</dbReference>
<evidence type="ECO:0000259" key="9">
    <source>
        <dbReference type="PROSITE" id="PS51192"/>
    </source>
</evidence>
<evidence type="ECO:0000256" key="5">
    <source>
        <dbReference type="ARBA" id="ARBA00022833"/>
    </source>
</evidence>
<keyword evidence="2" id="KW-0677">Repeat</keyword>
<dbReference type="InterPro" id="IPR038718">
    <property type="entry name" value="SNF2-like_sf"/>
</dbReference>
<reference evidence="11" key="2">
    <citation type="journal article" date="2023" name="Plants (Basel)">
        <title>Annotation of the Turnera subulata (Passifloraceae) Draft Genome Reveals the S-Locus Evolved after the Divergence of Turneroideae from Passifloroideae in a Stepwise Manner.</title>
        <authorList>
            <person name="Henning P.M."/>
            <person name="Roalson E.H."/>
            <person name="Mir W."/>
            <person name="McCubbin A.G."/>
            <person name="Shore J.S."/>
        </authorList>
    </citation>
    <scope>NUCLEOTIDE SEQUENCE</scope>
    <source>
        <strain evidence="11">F60SS</strain>
    </source>
</reference>
<dbReference type="GO" id="GO:0031507">
    <property type="term" value="P:heterochromatin formation"/>
    <property type="evidence" value="ECO:0007669"/>
    <property type="project" value="InterPro"/>
</dbReference>
<keyword evidence="6" id="KW-0175">Coiled coil</keyword>
<keyword evidence="4" id="KW-0378">Hydrolase</keyword>
<evidence type="ECO:0000256" key="2">
    <source>
        <dbReference type="ARBA" id="ARBA00022737"/>
    </source>
</evidence>
<proteinExistence type="predicted"/>
<dbReference type="Proteomes" id="UP001141552">
    <property type="component" value="Unassembled WGS sequence"/>
</dbReference>
<dbReference type="SUPFAM" id="SSF52540">
    <property type="entry name" value="P-loop containing nucleoside triphosphate hydrolases"/>
    <property type="match status" value="2"/>
</dbReference>
<dbReference type="GO" id="GO:0008270">
    <property type="term" value="F:zinc ion binding"/>
    <property type="evidence" value="ECO:0007669"/>
    <property type="project" value="UniProtKB-KW"/>
</dbReference>
<evidence type="ECO:0000256" key="1">
    <source>
        <dbReference type="ARBA" id="ARBA00022723"/>
    </source>
</evidence>